<feature type="compositionally biased region" description="Basic and acidic residues" evidence="1">
    <location>
        <begin position="60"/>
        <end position="107"/>
    </location>
</feature>
<dbReference type="EMBL" id="PKHU01000006">
    <property type="protein sequence ID" value="PKZ28862.1"/>
    <property type="molecule type" value="Genomic_DNA"/>
</dbReference>
<dbReference type="SMART" id="SM01245">
    <property type="entry name" value="Jag_N"/>
    <property type="match status" value="1"/>
</dbReference>
<dbReference type="Pfam" id="PF14804">
    <property type="entry name" value="Jag_N"/>
    <property type="match status" value="1"/>
</dbReference>
<evidence type="ECO:0000256" key="1">
    <source>
        <dbReference type="SAM" id="MobiDB-lite"/>
    </source>
</evidence>
<name>A0A2I1N925_9BACT</name>
<dbReference type="Proteomes" id="UP000234639">
    <property type="component" value="Unassembled WGS sequence"/>
</dbReference>
<sequence>MKFEAFTLEEAITKASVELGCSVTELDFKVLQHPKSGILGFFKKNAIIDAKKVGNTKSLKKTDISSESKKAKKEQNIDKGEKSQKSKKDDKSPQKPEKQKNNFENKKEFIKPNNEKVEINKAIIEIKNGIENLFKNDFFNINSFEVNKFDDKTIYIKLDGDDAALLIGKEGYRYKAITHLLHNWIYPKYGYHVRLEISRFLENQEKMIAAYLVDVIEKVKTTGKAQTKLLDGVLVRIALEQLRNEFPNNYVGVRSSRHGKFIVIRPAKNE</sequence>
<dbReference type="AlphaFoldDB" id="A0A2I1N925"/>
<dbReference type="Gene3D" id="3.30.1370.180">
    <property type="match status" value="1"/>
</dbReference>
<gene>
    <name evidence="3" type="ORF">CYJ41_07095</name>
</gene>
<feature type="region of interest" description="Disordered" evidence="1">
    <location>
        <begin position="59"/>
        <end position="107"/>
    </location>
</feature>
<evidence type="ECO:0000313" key="3">
    <source>
        <dbReference type="EMBL" id="PKZ28862.1"/>
    </source>
</evidence>
<accession>A0A2I1N925</accession>
<evidence type="ECO:0000313" key="4">
    <source>
        <dbReference type="Proteomes" id="UP000234639"/>
    </source>
</evidence>
<dbReference type="RefSeq" id="WP_101637554.1">
    <property type="nucleotide sequence ID" value="NZ_PKHU01000006.1"/>
</dbReference>
<proteinExistence type="predicted"/>
<dbReference type="InterPro" id="IPR015946">
    <property type="entry name" value="KH_dom-like_a/b"/>
</dbReference>
<dbReference type="PANTHER" id="PTHR35800">
    <property type="entry name" value="PROTEIN JAG"/>
    <property type="match status" value="1"/>
</dbReference>
<protein>
    <recommendedName>
        <fullName evidence="2">RNA-binding protein KhpB N-terminal domain-containing protein</fullName>
    </recommendedName>
</protein>
<evidence type="ECO:0000259" key="2">
    <source>
        <dbReference type="SMART" id="SM01245"/>
    </source>
</evidence>
<dbReference type="PANTHER" id="PTHR35800:SF1">
    <property type="entry name" value="RNA-BINDING PROTEIN KHPB"/>
    <property type="match status" value="1"/>
</dbReference>
<dbReference type="Gene3D" id="3.30.300.20">
    <property type="match status" value="1"/>
</dbReference>
<dbReference type="InterPro" id="IPR040977">
    <property type="entry name" value="HP1451_C"/>
</dbReference>
<dbReference type="InterPro" id="IPR032782">
    <property type="entry name" value="KhpB_N"/>
</dbReference>
<dbReference type="GO" id="GO:0003723">
    <property type="term" value="F:RNA binding"/>
    <property type="evidence" value="ECO:0007669"/>
    <property type="project" value="InterPro"/>
</dbReference>
<feature type="domain" description="RNA-binding protein KhpB N-terminal" evidence="2">
    <location>
        <begin position="2"/>
        <end position="53"/>
    </location>
</feature>
<dbReference type="InterPro" id="IPR039247">
    <property type="entry name" value="KhpB"/>
</dbReference>
<dbReference type="InterPro" id="IPR038247">
    <property type="entry name" value="Jag_N_dom_sf"/>
</dbReference>
<dbReference type="Gene3D" id="3.30.30.80">
    <property type="entry name" value="probable RNA-binding protein from clostridium symbiosum atcc 14940"/>
    <property type="match status" value="1"/>
</dbReference>
<comment type="caution">
    <text evidence="3">The sequence shown here is derived from an EMBL/GenBank/DDBJ whole genome shotgun (WGS) entry which is preliminary data.</text>
</comment>
<dbReference type="Pfam" id="PF18472">
    <property type="entry name" value="HP1451_C"/>
    <property type="match status" value="1"/>
</dbReference>
<reference evidence="3 4" key="1">
    <citation type="submission" date="2017-12" db="EMBL/GenBank/DDBJ databases">
        <title>Phylogenetic diversity of female urinary microbiome.</title>
        <authorList>
            <person name="Thomas-White K."/>
            <person name="Wolfe A.J."/>
        </authorList>
    </citation>
    <scope>NUCLEOTIDE SEQUENCE [LARGE SCALE GENOMIC DNA]</scope>
    <source>
        <strain evidence="3 4">UMB0112</strain>
    </source>
</reference>
<organism evidence="3 4">
    <name type="scientific">Campylobacter ureolyticus</name>
    <dbReference type="NCBI Taxonomy" id="827"/>
    <lineage>
        <taxon>Bacteria</taxon>
        <taxon>Pseudomonadati</taxon>
        <taxon>Campylobacterota</taxon>
        <taxon>Epsilonproteobacteria</taxon>
        <taxon>Campylobacterales</taxon>
        <taxon>Campylobacteraceae</taxon>
        <taxon>Campylobacter</taxon>
    </lineage>
</organism>